<sequence length="253" mass="27959">MTKPGLGCCNSRQWPTHTSLIWTRRLKPGYSLLLLALGYLSQTINGRFFMLAERKSHYYCLMPMLEDPDCFDKSLKRLPLFSYEPKRAAATEHKTNGPAVTRITASGLLPFWLSSPAMARTEMNSATTNRDRRISAATSRNLTVVAVSRTDGICPSLKRTPGGDEKNRISLPASTQQTTIGSLGLGACPRLYEILARPRVCGRLWRASGRVEPDLRGDIDSRNGPEGPPVEELGSVAHQSPAQPPWRGRRNLG</sequence>
<dbReference type="Proteomes" id="UP000325081">
    <property type="component" value="Unassembled WGS sequence"/>
</dbReference>
<feature type="region of interest" description="Disordered" evidence="1">
    <location>
        <begin position="213"/>
        <end position="253"/>
    </location>
</feature>
<evidence type="ECO:0000313" key="3">
    <source>
        <dbReference type="Proteomes" id="UP000325081"/>
    </source>
</evidence>
<feature type="compositionally biased region" description="Basic and acidic residues" evidence="1">
    <location>
        <begin position="213"/>
        <end position="223"/>
    </location>
</feature>
<dbReference type="EMBL" id="BKCP01011959">
    <property type="protein sequence ID" value="GER55600.1"/>
    <property type="molecule type" value="Genomic_DNA"/>
</dbReference>
<accession>A0A5A7RE03</accession>
<gene>
    <name evidence="2" type="ORF">STAS_33278</name>
</gene>
<name>A0A5A7RE03_STRAF</name>
<proteinExistence type="predicted"/>
<organism evidence="2 3">
    <name type="scientific">Striga asiatica</name>
    <name type="common">Asiatic witchweed</name>
    <name type="synonym">Buchnera asiatica</name>
    <dbReference type="NCBI Taxonomy" id="4170"/>
    <lineage>
        <taxon>Eukaryota</taxon>
        <taxon>Viridiplantae</taxon>
        <taxon>Streptophyta</taxon>
        <taxon>Embryophyta</taxon>
        <taxon>Tracheophyta</taxon>
        <taxon>Spermatophyta</taxon>
        <taxon>Magnoliopsida</taxon>
        <taxon>eudicotyledons</taxon>
        <taxon>Gunneridae</taxon>
        <taxon>Pentapetalae</taxon>
        <taxon>asterids</taxon>
        <taxon>lamiids</taxon>
        <taxon>Lamiales</taxon>
        <taxon>Orobanchaceae</taxon>
        <taxon>Buchnereae</taxon>
        <taxon>Striga</taxon>
    </lineage>
</organism>
<keyword evidence="3" id="KW-1185">Reference proteome</keyword>
<evidence type="ECO:0000313" key="2">
    <source>
        <dbReference type="EMBL" id="GER55600.1"/>
    </source>
</evidence>
<reference evidence="3" key="1">
    <citation type="journal article" date="2019" name="Curr. Biol.">
        <title>Genome Sequence of Striga asiatica Provides Insight into the Evolution of Plant Parasitism.</title>
        <authorList>
            <person name="Yoshida S."/>
            <person name="Kim S."/>
            <person name="Wafula E.K."/>
            <person name="Tanskanen J."/>
            <person name="Kim Y.M."/>
            <person name="Honaas L."/>
            <person name="Yang Z."/>
            <person name="Spallek T."/>
            <person name="Conn C.E."/>
            <person name="Ichihashi Y."/>
            <person name="Cheong K."/>
            <person name="Cui S."/>
            <person name="Der J.P."/>
            <person name="Gundlach H."/>
            <person name="Jiao Y."/>
            <person name="Hori C."/>
            <person name="Ishida J.K."/>
            <person name="Kasahara H."/>
            <person name="Kiba T."/>
            <person name="Kim M.S."/>
            <person name="Koo N."/>
            <person name="Laohavisit A."/>
            <person name="Lee Y.H."/>
            <person name="Lumba S."/>
            <person name="McCourt P."/>
            <person name="Mortimer J.C."/>
            <person name="Mutuku J.M."/>
            <person name="Nomura T."/>
            <person name="Sasaki-Sekimoto Y."/>
            <person name="Seto Y."/>
            <person name="Wang Y."/>
            <person name="Wakatake T."/>
            <person name="Sakakibara H."/>
            <person name="Demura T."/>
            <person name="Yamaguchi S."/>
            <person name="Yoneyama K."/>
            <person name="Manabe R.I."/>
            <person name="Nelson D.C."/>
            <person name="Schulman A.H."/>
            <person name="Timko M.P."/>
            <person name="dePamphilis C.W."/>
            <person name="Choi D."/>
            <person name="Shirasu K."/>
        </authorList>
    </citation>
    <scope>NUCLEOTIDE SEQUENCE [LARGE SCALE GENOMIC DNA]</scope>
    <source>
        <strain evidence="3">cv. UVA1</strain>
    </source>
</reference>
<evidence type="ECO:0000256" key="1">
    <source>
        <dbReference type="SAM" id="MobiDB-lite"/>
    </source>
</evidence>
<comment type="caution">
    <text evidence="2">The sequence shown here is derived from an EMBL/GenBank/DDBJ whole genome shotgun (WGS) entry which is preliminary data.</text>
</comment>
<dbReference type="AlphaFoldDB" id="A0A5A7RE03"/>
<protein>
    <submittedName>
        <fullName evidence="2">Cell wall protein ecm33</fullName>
    </submittedName>
</protein>